<keyword evidence="1" id="KW-1133">Transmembrane helix</keyword>
<keyword evidence="1" id="KW-0472">Membrane</keyword>
<proteinExistence type="predicted"/>
<comment type="caution">
    <text evidence="2">The sequence shown here is derived from an EMBL/GenBank/DDBJ whole genome shotgun (WGS) entry which is preliminary data.</text>
</comment>
<dbReference type="InterPro" id="IPR011701">
    <property type="entry name" value="MFS"/>
</dbReference>
<keyword evidence="1" id="KW-0812">Transmembrane</keyword>
<dbReference type="Gene3D" id="1.20.1250.20">
    <property type="entry name" value="MFS general substrate transporter like domains"/>
    <property type="match status" value="1"/>
</dbReference>
<dbReference type="AlphaFoldDB" id="X1U7H1"/>
<organism evidence="2">
    <name type="scientific">marine sediment metagenome</name>
    <dbReference type="NCBI Taxonomy" id="412755"/>
    <lineage>
        <taxon>unclassified sequences</taxon>
        <taxon>metagenomes</taxon>
        <taxon>ecological metagenomes</taxon>
    </lineage>
</organism>
<name>X1U7H1_9ZZZZ</name>
<protein>
    <recommendedName>
        <fullName evidence="3">Major facilitator superfamily (MFS) profile domain-containing protein</fullName>
    </recommendedName>
</protein>
<feature type="transmembrane region" description="Helical" evidence="1">
    <location>
        <begin position="82"/>
        <end position="102"/>
    </location>
</feature>
<feature type="transmembrane region" description="Helical" evidence="1">
    <location>
        <begin position="47"/>
        <end position="70"/>
    </location>
</feature>
<dbReference type="SUPFAM" id="SSF103473">
    <property type="entry name" value="MFS general substrate transporter"/>
    <property type="match status" value="1"/>
</dbReference>
<evidence type="ECO:0000313" key="2">
    <source>
        <dbReference type="EMBL" id="GAJ13478.1"/>
    </source>
</evidence>
<dbReference type="PANTHER" id="PTHR11360:SF284">
    <property type="entry name" value="EG:103B4.3 PROTEIN-RELATED"/>
    <property type="match status" value="1"/>
</dbReference>
<dbReference type="InterPro" id="IPR036259">
    <property type="entry name" value="MFS_trans_sf"/>
</dbReference>
<sequence>EEKGLLPLGKAEAIAGDEENSNIAKKEDSLTSESAGFSLKDAARTRAFWLLLATIIFWSTCVQMAMIHIYRHATKGLGIPGGVAASFMSVIGISSIIGRLVMGAVSDRLGGKRTLVICLVLQALAMF</sequence>
<evidence type="ECO:0008006" key="3">
    <source>
        <dbReference type="Google" id="ProtNLM"/>
    </source>
</evidence>
<dbReference type="InterPro" id="IPR050327">
    <property type="entry name" value="Proton-linked_MCT"/>
</dbReference>
<dbReference type="Pfam" id="PF07690">
    <property type="entry name" value="MFS_1"/>
    <property type="match status" value="1"/>
</dbReference>
<evidence type="ECO:0000256" key="1">
    <source>
        <dbReference type="SAM" id="Phobius"/>
    </source>
</evidence>
<feature type="non-terminal residue" evidence="2">
    <location>
        <position position="1"/>
    </location>
</feature>
<dbReference type="GO" id="GO:0022857">
    <property type="term" value="F:transmembrane transporter activity"/>
    <property type="evidence" value="ECO:0007669"/>
    <property type="project" value="InterPro"/>
</dbReference>
<dbReference type="PANTHER" id="PTHR11360">
    <property type="entry name" value="MONOCARBOXYLATE TRANSPORTER"/>
    <property type="match status" value="1"/>
</dbReference>
<dbReference type="EMBL" id="BARW01031137">
    <property type="protein sequence ID" value="GAJ13478.1"/>
    <property type="molecule type" value="Genomic_DNA"/>
</dbReference>
<gene>
    <name evidence="2" type="ORF">S12H4_49604</name>
</gene>
<reference evidence="2" key="1">
    <citation type="journal article" date="2014" name="Front. Microbiol.">
        <title>High frequency of phylogenetically diverse reductive dehalogenase-homologous genes in deep subseafloor sedimentary metagenomes.</title>
        <authorList>
            <person name="Kawai M."/>
            <person name="Futagami T."/>
            <person name="Toyoda A."/>
            <person name="Takaki Y."/>
            <person name="Nishi S."/>
            <person name="Hori S."/>
            <person name="Arai W."/>
            <person name="Tsubouchi T."/>
            <person name="Morono Y."/>
            <person name="Uchiyama I."/>
            <person name="Ito T."/>
            <person name="Fujiyama A."/>
            <person name="Inagaki F."/>
            <person name="Takami H."/>
        </authorList>
    </citation>
    <scope>NUCLEOTIDE SEQUENCE</scope>
    <source>
        <strain evidence="2">Expedition CK06-06</strain>
    </source>
</reference>
<accession>X1U7H1</accession>